<protein>
    <submittedName>
        <fullName evidence="2">Uncharacterized protein</fullName>
    </submittedName>
</protein>
<reference evidence="2 3" key="1">
    <citation type="journal article" date="2024" name="Commun. Biol.">
        <title>Comparative genomic analysis of thermophilic fungi reveals convergent evolutionary adaptations and gene losses.</title>
        <authorList>
            <person name="Steindorff A.S."/>
            <person name="Aguilar-Pontes M.V."/>
            <person name="Robinson A.J."/>
            <person name="Andreopoulos B."/>
            <person name="LaButti K."/>
            <person name="Kuo A."/>
            <person name="Mondo S."/>
            <person name="Riley R."/>
            <person name="Otillar R."/>
            <person name="Haridas S."/>
            <person name="Lipzen A."/>
            <person name="Grimwood J."/>
            <person name="Schmutz J."/>
            <person name="Clum A."/>
            <person name="Reid I.D."/>
            <person name="Moisan M.C."/>
            <person name="Butler G."/>
            <person name="Nguyen T.T.M."/>
            <person name="Dewar K."/>
            <person name="Conant G."/>
            <person name="Drula E."/>
            <person name="Henrissat B."/>
            <person name="Hansel C."/>
            <person name="Singer S."/>
            <person name="Hutchinson M.I."/>
            <person name="de Vries R.P."/>
            <person name="Natvig D.O."/>
            <person name="Powell A.J."/>
            <person name="Tsang A."/>
            <person name="Grigoriev I.V."/>
        </authorList>
    </citation>
    <scope>NUCLEOTIDE SEQUENCE [LARGE SCALE GENOMIC DNA]</scope>
    <source>
        <strain evidence="2 3">CBS 494.80</strain>
    </source>
</reference>
<feature type="chain" id="PRO_5046382131" evidence="1">
    <location>
        <begin position="21"/>
        <end position="90"/>
    </location>
</feature>
<dbReference type="EMBL" id="JAZHXI010000015">
    <property type="protein sequence ID" value="KAL2063690.1"/>
    <property type="molecule type" value="Genomic_DNA"/>
</dbReference>
<evidence type="ECO:0000256" key="1">
    <source>
        <dbReference type="SAM" id="SignalP"/>
    </source>
</evidence>
<accession>A0ABR4C1A4</accession>
<comment type="caution">
    <text evidence="2">The sequence shown here is derived from an EMBL/GenBank/DDBJ whole genome shotgun (WGS) entry which is preliminary data.</text>
</comment>
<gene>
    <name evidence="2" type="ORF">VTL71DRAFT_5495</name>
</gene>
<organism evidence="2 3">
    <name type="scientific">Oculimacula yallundae</name>
    <dbReference type="NCBI Taxonomy" id="86028"/>
    <lineage>
        <taxon>Eukaryota</taxon>
        <taxon>Fungi</taxon>
        <taxon>Dikarya</taxon>
        <taxon>Ascomycota</taxon>
        <taxon>Pezizomycotina</taxon>
        <taxon>Leotiomycetes</taxon>
        <taxon>Helotiales</taxon>
        <taxon>Ploettnerulaceae</taxon>
        <taxon>Oculimacula</taxon>
    </lineage>
</organism>
<evidence type="ECO:0000313" key="2">
    <source>
        <dbReference type="EMBL" id="KAL2063690.1"/>
    </source>
</evidence>
<keyword evidence="1" id="KW-0732">Signal</keyword>
<feature type="signal peptide" evidence="1">
    <location>
        <begin position="1"/>
        <end position="20"/>
    </location>
</feature>
<keyword evidence="3" id="KW-1185">Reference proteome</keyword>
<evidence type="ECO:0000313" key="3">
    <source>
        <dbReference type="Proteomes" id="UP001595075"/>
    </source>
</evidence>
<name>A0ABR4C1A4_9HELO</name>
<dbReference type="Proteomes" id="UP001595075">
    <property type="component" value="Unassembled WGS sequence"/>
</dbReference>
<sequence>MQFLTTTLLALSLLSQSTLSAPTTDTMDAMSIIAIPDTLSSGSPCQCVRYCYVHMWQYCNSCADIKDQQAQFQCFVNPCCECMPKDLCGL</sequence>
<proteinExistence type="predicted"/>